<evidence type="ECO:0000313" key="2">
    <source>
        <dbReference type="Proteomes" id="UP001456344"/>
    </source>
</evidence>
<sequence>MNGDQAELEAELERLCRRVADAAEVTVDLRNRPDLRHVRSVVVDRIGFGRGADEPLGALLLVVDELVSNAYRHADEPGELRVVRQLRGFLVEVSDDGPDLEGLRSFPASAHYGLRLIGRLAVDWGFRTERTGKSVWALVPHDR</sequence>
<name>A0ACD5BD51_9PSEU</name>
<evidence type="ECO:0000313" key="1">
    <source>
        <dbReference type="EMBL" id="WYW17326.1"/>
    </source>
</evidence>
<keyword evidence="1" id="KW-0547">Nucleotide-binding</keyword>
<organism evidence="1 2">
    <name type="scientific">Amycolatopsis coloradensis</name>
    <dbReference type="NCBI Taxonomy" id="76021"/>
    <lineage>
        <taxon>Bacteria</taxon>
        <taxon>Bacillati</taxon>
        <taxon>Actinomycetota</taxon>
        <taxon>Actinomycetes</taxon>
        <taxon>Pseudonocardiales</taxon>
        <taxon>Pseudonocardiaceae</taxon>
        <taxon>Amycolatopsis</taxon>
    </lineage>
</organism>
<proteinExistence type="predicted"/>
<reference evidence="1" key="1">
    <citation type="submission" date="2023-10" db="EMBL/GenBank/DDBJ databases">
        <title>Whole genome sequencing of actinobacterial strain Amycolatopsis sp. (BCA-696) identifies the underlying plant growth-promoting genes.</title>
        <authorList>
            <person name="Gandham P."/>
            <person name="Vadla N."/>
            <person name="Saji A."/>
            <person name="Srinivas V."/>
            <person name="Ruperao P."/>
            <person name="Selvanayagam S."/>
            <person name="Saxena R.K."/>
            <person name="Rathore A."/>
            <person name="Gopalakrishnan S."/>
            <person name="Thakur V."/>
        </authorList>
    </citation>
    <scope>NUCLEOTIDE SEQUENCE</scope>
    <source>
        <strain evidence="1">BCA-696</strain>
    </source>
</reference>
<keyword evidence="1" id="KW-0067">ATP-binding</keyword>
<dbReference type="EMBL" id="CP150484">
    <property type="protein sequence ID" value="WYW17326.1"/>
    <property type="molecule type" value="Genomic_DNA"/>
</dbReference>
<protein>
    <submittedName>
        <fullName evidence="1">ATP-binding protein</fullName>
    </submittedName>
</protein>
<gene>
    <name evidence="1" type="ORF">LCL61_17390</name>
</gene>
<accession>A0ACD5BD51</accession>
<keyword evidence="2" id="KW-1185">Reference proteome</keyword>
<dbReference type="Proteomes" id="UP001456344">
    <property type="component" value="Chromosome"/>
</dbReference>